<feature type="repeat" description="TPR" evidence="6">
    <location>
        <begin position="492"/>
        <end position="525"/>
    </location>
</feature>
<dbReference type="Proteomes" id="UP000321197">
    <property type="component" value="Unassembled WGS sequence"/>
</dbReference>
<comment type="similarity">
    <text evidence="5">Belongs to the Rap family.</text>
</comment>
<protein>
    <recommendedName>
        <fullName evidence="7">Bacterial transcriptional activator domain-containing protein</fullName>
    </recommendedName>
</protein>
<evidence type="ECO:0000313" key="9">
    <source>
        <dbReference type="Proteomes" id="UP000321197"/>
    </source>
</evidence>
<dbReference type="Pfam" id="PF03704">
    <property type="entry name" value="BTAD"/>
    <property type="match status" value="1"/>
</dbReference>
<evidence type="ECO:0000256" key="4">
    <source>
        <dbReference type="ARBA" id="ARBA00022803"/>
    </source>
</evidence>
<feature type="domain" description="Bacterial transcriptional activator" evidence="7">
    <location>
        <begin position="85"/>
        <end position="205"/>
    </location>
</feature>
<dbReference type="InterPro" id="IPR051476">
    <property type="entry name" value="Bac_ResReg_Asp_Phosphatase"/>
</dbReference>
<reference evidence="8 9" key="1">
    <citation type="submission" date="2019-07" db="EMBL/GenBank/DDBJ databases">
        <title>Whole genome shotgun sequence of Meiothermus hypogaeus NBRC 106114.</title>
        <authorList>
            <person name="Hosoyama A."/>
            <person name="Uohara A."/>
            <person name="Ohji S."/>
            <person name="Ichikawa N."/>
        </authorList>
    </citation>
    <scope>NUCLEOTIDE SEQUENCE [LARGE SCALE GENOMIC DNA]</scope>
    <source>
        <strain evidence="8 9">NBRC 106114</strain>
    </source>
</reference>
<dbReference type="GO" id="GO:0005737">
    <property type="term" value="C:cytoplasm"/>
    <property type="evidence" value="ECO:0007669"/>
    <property type="project" value="UniProtKB-SubCell"/>
</dbReference>
<evidence type="ECO:0000256" key="5">
    <source>
        <dbReference type="ARBA" id="ARBA00038253"/>
    </source>
</evidence>
<dbReference type="PANTHER" id="PTHR46630">
    <property type="entry name" value="TETRATRICOPEPTIDE REPEAT PROTEIN 29"/>
    <property type="match status" value="1"/>
</dbReference>
<comment type="subcellular location">
    <subcellularLocation>
        <location evidence="1">Cytoplasm</location>
    </subcellularLocation>
</comment>
<dbReference type="InterPro" id="IPR011990">
    <property type="entry name" value="TPR-like_helical_dom_sf"/>
</dbReference>
<comment type="caution">
    <text evidence="8">The sequence shown here is derived from an EMBL/GenBank/DDBJ whole genome shotgun (WGS) entry which is preliminary data.</text>
</comment>
<accession>A0A511R0F5</accession>
<dbReference type="Gene3D" id="1.25.40.10">
    <property type="entry name" value="Tetratricopeptide repeat domain"/>
    <property type="match status" value="3"/>
</dbReference>
<keyword evidence="3" id="KW-0677">Repeat</keyword>
<dbReference type="SMART" id="SM01043">
    <property type="entry name" value="BTAD"/>
    <property type="match status" value="1"/>
</dbReference>
<dbReference type="PANTHER" id="PTHR46630:SF1">
    <property type="entry name" value="TETRATRICOPEPTIDE REPEAT PROTEIN 29"/>
    <property type="match status" value="1"/>
</dbReference>
<evidence type="ECO:0000256" key="3">
    <source>
        <dbReference type="ARBA" id="ARBA00022737"/>
    </source>
</evidence>
<evidence type="ECO:0000259" key="7">
    <source>
        <dbReference type="SMART" id="SM01043"/>
    </source>
</evidence>
<dbReference type="EMBL" id="BJXL01000007">
    <property type="protein sequence ID" value="GEM82282.1"/>
    <property type="molecule type" value="Genomic_DNA"/>
</dbReference>
<dbReference type="AlphaFoldDB" id="A0A511R0F5"/>
<organism evidence="8 9">
    <name type="scientific">Meiothermus hypogaeus NBRC 106114</name>
    <dbReference type="NCBI Taxonomy" id="1227553"/>
    <lineage>
        <taxon>Bacteria</taxon>
        <taxon>Thermotogati</taxon>
        <taxon>Deinococcota</taxon>
        <taxon>Deinococci</taxon>
        <taxon>Thermales</taxon>
        <taxon>Thermaceae</taxon>
        <taxon>Meiothermus</taxon>
    </lineage>
</organism>
<sequence>MLHLRLLGSPEALWQGEVLSLKGRQWALLGVLALGGGLSRREVAELLWDKNAAQNLRQALYLLRRLPGAKTWLLDGERPALYAEVDALAPTLEALRAPLLRGLPDDLPPAFWEWLALERQRLEELRRERLWQTAQTQPEQALGYLYELIQLDPLHESAVREAMRLELRAGRVQAAWQLYENLRQSLRQELGVEPLAATQAQAALFQHAALSPLAQRLWEARSLFPEEARPEFWAMVLEDDPYTVARALVELEAAPPPPHLPKALRQHLCRRIALALEAQRGEPMATARYWLWALEPERAYAHLLTAGRMALQQGKPNEAQLAFFQALWVSGEAEAVEAILHLSQLAEQQSDLALLDALVERLGVLARRTQSDPIYFEHHQRRAGLRLRQGRPQEAALEALEALEVARRLGDGERISLARLSLGAAHLVAGALEEARPHLEAAAWAQSPQTRLRALSNLGALFGLRGEYEASEGSLEEALTLARREGQLALAGSLLQNLAATTLRLGRYAQATKRFTEAIELSRSLGDARTETTSYRNLGYLYFLQGQFGPAWNTLEEALELARPLGPGLQAQVLLVQVELLGYLAVFPEAEGRLEEASRLAQAAQDERLLWACRYNRALLGLWRCPEETEPIETLLPSLREARLGDLAMGAEFDLLALGRKENLLERLLACCRPQTPVQHLAWQMGALRLSLLRRPPDPEPLARALALETLCLSVPAHRLLGEAHAHLGQHLQATAAVRRAQELWQSQLEGLPRSLR</sequence>
<evidence type="ECO:0000256" key="6">
    <source>
        <dbReference type="PROSITE-ProRule" id="PRU00339"/>
    </source>
</evidence>
<evidence type="ECO:0000313" key="8">
    <source>
        <dbReference type="EMBL" id="GEM82282.1"/>
    </source>
</evidence>
<keyword evidence="2" id="KW-0963">Cytoplasm</keyword>
<dbReference type="SMART" id="SM00028">
    <property type="entry name" value="TPR"/>
    <property type="match status" value="5"/>
</dbReference>
<gene>
    <name evidence="8" type="ORF">MHY01S_04480</name>
</gene>
<proteinExistence type="inferred from homology"/>
<evidence type="ECO:0000256" key="2">
    <source>
        <dbReference type="ARBA" id="ARBA00022490"/>
    </source>
</evidence>
<feature type="repeat" description="TPR" evidence="6">
    <location>
        <begin position="532"/>
        <end position="565"/>
    </location>
</feature>
<dbReference type="InterPro" id="IPR019734">
    <property type="entry name" value="TPR_rpt"/>
</dbReference>
<dbReference type="PROSITE" id="PS50005">
    <property type="entry name" value="TPR"/>
    <property type="match status" value="2"/>
</dbReference>
<dbReference type="Pfam" id="PF13424">
    <property type="entry name" value="TPR_12"/>
    <property type="match status" value="1"/>
</dbReference>
<dbReference type="InterPro" id="IPR005158">
    <property type="entry name" value="BTAD"/>
</dbReference>
<dbReference type="SUPFAM" id="SSF48452">
    <property type="entry name" value="TPR-like"/>
    <property type="match status" value="3"/>
</dbReference>
<name>A0A511R0F5_9DEIN</name>
<evidence type="ECO:0000256" key="1">
    <source>
        <dbReference type="ARBA" id="ARBA00004496"/>
    </source>
</evidence>
<keyword evidence="4 6" id="KW-0802">TPR repeat</keyword>